<dbReference type="PANTHER" id="PTHR32309">
    <property type="entry name" value="TYROSINE-PROTEIN KINASE"/>
    <property type="match status" value="1"/>
</dbReference>
<feature type="domain" description="Polysaccharide chain length determinant N-terminal" evidence="7">
    <location>
        <begin position="13"/>
        <end position="106"/>
    </location>
</feature>
<dbReference type="GO" id="GO:0005886">
    <property type="term" value="C:plasma membrane"/>
    <property type="evidence" value="ECO:0007669"/>
    <property type="project" value="UniProtKB-SubCell"/>
</dbReference>
<evidence type="ECO:0000259" key="7">
    <source>
        <dbReference type="Pfam" id="PF02706"/>
    </source>
</evidence>
<evidence type="ECO:0000256" key="1">
    <source>
        <dbReference type="ARBA" id="ARBA00004651"/>
    </source>
</evidence>
<evidence type="ECO:0000256" key="5">
    <source>
        <dbReference type="ARBA" id="ARBA00023136"/>
    </source>
</evidence>
<accession>Q8GGC6</accession>
<evidence type="ECO:0000256" key="6">
    <source>
        <dbReference type="SAM" id="Phobius"/>
    </source>
</evidence>
<organism evidence="8">
    <name type="scientific">Pseudomonas aeruginosa</name>
    <dbReference type="NCBI Taxonomy" id="287"/>
    <lineage>
        <taxon>Bacteria</taxon>
        <taxon>Pseudomonadati</taxon>
        <taxon>Pseudomonadota</taxon>
        <taxon>Gammaproteobacteria</taxon>
        <taxon>Pseudomonadales</taxon>
        <taxon>Pseudomonadaceae</taxon>
        <taxon>Pseudomonas</taxon>
    </lineage>
</organism>
<keyword evidence="3 6" id="KW-0812">Transmembrane</keyword>
<dbReference type="AlphaFoldDB" id="Q8GGC6"/>
<dbReference type="GO" id="GO:0004713">
    <property type="term" value="F:protein tyrosine kinase activity"/>
    <property type="evidence" value="ECO:0007669"/>
    <property type="project" value="TreeGrafter"/>
</dbReference>
<dbReference type="PANTHER" id="PTHR32309:SF13">
    <property type="entry name" value="FERRIC ENTEROBACTIN TRANSPORT PROTEIN FEPE"/>
    <property type="match status" value="1"/>
</dbReference>
<comment type="subcellular location">
    <subcellularLocation>
        <location evidence="1">Cell membrane</location>
        <topology evidence="1">Multi-pass membrane protein</topology>
    </subcellularLocation>
</comment>
<dbReference type="EMBL" id="NSNE01000001">
    <property type="protein sequence ID" value="RPM23611.1"/>
    <property type="molecule type" value="Genomic_DNA"/>
</dbReference>
<evidence type="ECO:0000256" key="3">
    <source>
        <dbReference type="ARBA" id="ARBA00022692"/>
    </source>
</evidence>
<dbReference type="RefSeq" id="WP_009313749.1">
    <property type="nucleotide sequence ID" value="NZ_CAADOK010000312.1"/>
</dbReference>
<keyword evidence="2" id="KW-1003">Cell membrane</keyword>
<reference evidence="8" key="2">
    <citation type="journal article" date="2003" name="J. Bacteriol.">
        <title>Whole-genome sequence variation among multiple isolates of Pseudomonas aeruginosa.</title>
        <authorList>
            <person name="Spencer D.H."/>
            <person name="Kas A."/>
            <person name="Smith E.E."/>
            <person name="Raymond C.K."/>
            <person name="Sims E.H."/>
            <person name="Hastings M."/>
            <person name="Burns J.L."/>
            <person name="Kaul R."/>
            <person name="Olson M.V."/>
        </authorList>
    </citation>
    <scope>NUCLEOTIDE SEQUENCE</scope>
</reference>
<sequence length="345" mass="38878">MVALKEEKNGGGEIDLVRLFQILWKGKWIILVVALIFGIVAAIYAYTSKPVYEASIAVLPPSLSNVAGFNQGRTKESGLQAFKVQDVYSVFLRNLQADETRHRFFENVYLPSLGGERPASRDSLYRVFNEKISITLPDKTQPSRYRLTVEQEDPELAAEWIRRYLADTAEHSVQEMVKNAHREIEVKARDVDQRIQTLRETAKLRREDRIVQLREALKVADAVGLEKPPMISGQVSEQLSAIMNGSLMYMRGSKALRGEIEALESRVSDDPFIPALRTLQEQEKLYSSLRVNTDEVAVFRQDGSVETPDSPVKPKKLLLVMMGLLLGGAVGVVAVVFNSLYRNKR</sequence>
<proteinExistence type="predicted"/>
<gene>
    <name evidence="9" type="ORF">IPC1295_03690</name>
</gene>
<reference evidence="8" key="1">
    <citation type="submission" date="2002-08" db="EMBL/GenBank/DDBJ databases">
        <authorList>
            <person name="Spencer D."/>
            <person name="Kas A."/>
            <person name="Smith E."/>
            <person name="Raymond C."/>
            <person name="Sims E."/>
            <person name="Hastings M."/>
            <person name="Burns J."/>
            <person name="Kaul R."/>
            <person name="Olson M."/>
        </authorList>
    </citation>
    <scope>NUCLEOTIDE SEQUENCE</scope>
</reference>
<evidence type="ECO:0000256" key="2">
    <source>
        <dbReference type="ARBA" id="ARBA00022475"/>
    </source>
</evidence>
<keyword evidence="5 6" id="KW-0472">Membrane</keyword>
<dbReference type="InterPro" id="IPR050445">
    <property type="entry name" value="Bact_polysacc_biosynth/exp"/>
</dbReference>
<dbReference type="Gene3D" id="3.30.1890.10">
    <property type="entry name" value="FepE-like"/>
    <property type="match status" value="1"/>
</dbReference>
<name>Q8GGC6_PSEAI</name>
<evidence type="ECO:0000313" key="9">
    <source>
        <dbReference type="EMBL" id="RPM23611.1"/>
    </source>
</evidence>
<feature type="transmembrane region" description="Helical" evidence="6">
    <location>
        <begin position="317"/>
        <end position="341"/>
    </location>
</feature>
<reference evidence="9 10" key="4">
    <citation type="submission" date="2019-01" db="EMBL/GenBank/DDBJ databases">
        <title>The Pseudomonas aeruginosa pan-genome provides new insights on its population structure, horizontal gene transfer and pathogenicity.</title>
        <authorList>
            <person name="Freschi L."/>
            <person name="Vincent A.T."/>
            <person name="Jeukens J."/>
            <person name="Emond-Rheault J.-G."/>
            <person name="Kukavica-Ibrulj I."/>
            <person name="Dupont M.-J."/>
            <person name="Charette S.J."/>
            <person name="Boyle B."/>
            <person name="Levesque R.C."/>
        </authorList>
    </citation>
    <scope>NUCLEOTIDE SEQUENCE [LARGE SCALE GENOMIC DNA]</scope>
    <source>
        <strain evidence="9 10">PA-W36</strain>
    </source>
</reference>
<evidence type="ECO:0000313" key="10">
    <source>
        <dbReference type="Proteomes" id="UP000284767"/>
    </source>
</evidence>
<evidence type="ECO:0000313" key="8">
    <source>
        <dbReference type="EMBL" id="AAO17406.1"/>
    </source>
</evidence>
<reference evidence="9 10" key="3">
    <citation type="submission" date="2017-08" db="EMBL/GenBank/DDBJ databases">
        <authorList>
            <person name="Feschi L."/>
            <person name="Jeukens J."/>
            <person name="Emond-Rheault J.-G."/>
            <person name="Kukavica-Ibrulj I."/>
            <person name="Boyle B."/>
            <person name="Levesque R.C."/>
        </authorList>
    </citation>
    <scope>NUCLEOTIDE SEQUENCE [LARGE SCALE GENOMIC DNA]</scope>
    <source>
        <strain evidence="9 10">PA-W36</strain>
    </source>
</reference>
<feature type="transmembrane region" description="Helical" evidence="6">
    <location>
        <begin position="28"/>
        <end position="46"/>
    </location>
</feature>
<dbReference type="Proteomes" id="UP000284767">
    <property type="component" value="Unassembled WGS sequence"/>
</dbReference>
<dbReference type="Pfam" id="PF02706">
    <property type="entry name" value="Wzz"/>
    <property type="match status" value="1"/>
</dbReference>
<dbReference type="PATRIC" id="fig|287.2553.peg.1405"/>
<dbReference type="EMBL" id="AF540990">
    <property type="protein sequence ID" value="AAO17406.1"/>
    <property type="molecule type" value="Genomic_DNA"/>
</dbReference>
<protein>
    <submittedName>
        <fullName evidence="8">Chain length determinant protein-like protein</fullName>
    </submittedName>
    <submittedName>
        <fullName evidence="9">Chain-length determining protein</fullName>
    </submittedName>
</protein>
<dbReference type="SUPFAM" id="SSF160355">
    <property type="entry name" value="Bacterial polysaccharide co-polymerase-like"/>
    <property type="match status" value="1"/>
</dbReference>
<evidence type="ECO:0000256" key="4">
    <source>
        <dbReference type="ARBA" id="ARBA00022989"/>
    </source>
</evidence>
<dbReference type="InterPro" id="IPR003856">
    <property type="entry name" value="LPS_length_determ_N"/>
</dbReference>
<keyword evidence="4 6" id="KW-1133">Transmembrane helix</keyword>